<name>A0A0T5NSD1_9RHOB</name>
<dbReference type="RefSeq" id="WP_144435575.1">
    <property type="nucleotide sequence ID" value="NZ_LAXJ01000019.1"/>
</dbReference>
<feature type="region of interest" description="Disordered" evidence="1">
    <location>
        <begin position="54"/>
        <end position="82"/>
    </location>
</feature>
<organism evidence="3 4">
    <name type="scientific">Roseovarius atlanticus</name>
    <dbReference type="NCBI Taxonomy" id="1641875"/>
    <lineage>
        <taxon>Bacteria</taxon>
        <taxon>Pseudomonadati</taxon>
        <taxon>Pseudomonadota</taxon>
        <taxon>Alphaproteobacteria</taxon>
        <taxon>Rhodobacterales</taxon>
        <taxon>Roseobacteraceae</taxon>
        <taxon>Roseovarius</taxon>
    </lineage>
</organism>
<comment type="caution">
    <text evidence="3">The sequence shown here is derived from an EMBL/GenBank/DDBJ whole genome shotgun (WGS) entry which is preliminary data.</text>
</comment>
<protein>
    <recommendedName>
        <fullName evidence="2">Phage tail collar domain-containing protein</fullName>
    </recommendedName>
</protein>
<evidence type="ECO:0000259" key="2">
    <source>
        <dbReference type="Pfam" id="PF07484"/>
    </source>
</evidence>
<dbReference type="STRING" id="1641875.XM53_16515"/>
<gene>
    <name evidence="3" type="ORF">XM53_16515</name>
</gene>
<dbReference type="InterPro" id="IPR011083">
    <property type="entry name" value="Phage_tail_collar_dom"/>
</dbReference>
<dbReference type="Gene3D" id="3.90.1340.10">
    <property type="entry name" value="Phage tail collar domain"/>
    <property type="match status" value="1"/>
</dbReference>
<feature type="non-terminal residue" evidence="3">
    <location>
        <position position="115"/>
    </location>
</feature>
<dbReference type="Proteomes" id="UP000051295">
    <property type="component" value="Unassembled WGS sequence"/>
</dbReference>
<dbReference type="SUPFAM" id="SSF88874">
    <property type="entry name" value="Receptor-binding domain of short tail fibre protein gp12"/>
    <property type="match status" value="1"/>
</dbReference>
<accession>A0A0T5NSD1</accession>
<sequence length="115" mass="12384">MSEPFIAQIVLFGGNFAPRGWAFCDGQLLPINQNQALFSLVGTTYGGDGRTTFALPDLRGRAPLGPRQGPGLTFRREGERGGTERVTLTQLEMPNHSHAANVETTANMLAESRPG</sequence>
<evidence type="ECO:0000313" key="3">
    <source>
        <dbReference type="EMBL" id="KRS11535.1"/>
    </source>
</evidence>
<feature type="region of interest" description="Disordered" evidence="1">
    <location>
        <begin position="94"/>
        <end position="115"/>
    </location>
</feature>
<dbReference type="OrthoDB" id="9810174at2"/>
<dbReference type="Pfam" id="PF07484">
    <property type="entry name" value="Collar"/>
    <property type="match status" value="1"/>
</dbReference>
<reference evidence="3 4" key="1">
    <citation type="submission" date="2015-04" db="EMBL/GenBank/DDBJ databases">
        <title>The draft genome sequence of Roseovarius sp.R12b.</title>
        <authorList>
            <person name="Li G."/>
            <person name="Lai Q."/>
            <person name="Shao Z."/>
            <person name="Yan P."/>
        </authorList>
    </citation>
    <scope>NUCLEOTIDE SEQUENCE [LARGE SCALE GENOMIC DNA]</scope>
    <source>
        <strain evidence="3 4">R12B</strain>
    </source>
</reference>
<evidence type="ECO:0000313" key="4">
    <source>
        <dbReference type="Proteomes" id="UP000051295"/>
    </source>
</evidence>
<feature type="domain" description="Phage tail collar" evidence="2">
    <location>
        <begin position="8"/>
        <end position="63"/>
    </location>
</feature>
<keyword evidence="4" id="KW-1185">Reference proteome</keyword>
<evidence type="ECO:0000256" key="1">
    <source>
        <dbReference type="SAM" id="MobiDB-lite"/>
    </source>
</evidence>
<proteinExistence type="predicted"/>
<dbReference type="InterPro" id="IPR037053">
    <property type="entry name" value="Phage_tail_collar_dom_sf"/>
</dbReference>
<dbReference type="AlphaFoldDB" id="A0A0T5NSD1"/>
<dbReference type="EMBL" id="LAXJ01000019">
    <property type="protein sequence ID" value="KRS11535.1"/>
    <property type="molecule type" value="Genomic_DNA"/>
</dbReference>